<evidence type="ECO:0000313" key="3">
    <source>
        <dbReference type="Proteomes" id="UP001592528"/>
    </source>
</evidence>
<protein>
    <submittedName>
        <fullName evidence="2">Uncharacterized protein</fullName>
    </submittedName>
</protein>
<reference evidence="2 3" key="1">
    <citation type="submission" date="2024-09" db="EMBL/GenBank/DDBJ databases">
        <authorList>
            <person name="Lee S.D."/>
        </authorList>
    </citation>
    <scope>NUCLEOTIDE SEQUENCE [LARGE SCALE GENOMIC DNA]</scope>
    <source>
        <strain evidence="2 3">N1-5</strain>
    </source>
</reference>
<feature type="compositionally biased region" description="Low complexity" evidence="1">
    <location>
        <begin position="70"/>
        <end position="89"/>
    </location>
</feature>
<evidence type="ECO:0000313" key="2">
    <source>
        <dbReference type="EMBL" id="MFC1401691.1"/>
    </source>
</evidence>
<feature type="region of interest" description="Disordered" evidence="1">
    <location>
        <begin position="64"/>
        <end position="100"/>
    </location>
</feature>
<organism evidence="2 3">
    <name type="scientific">Streptacidiphilus cavernicola</name>
    <dbReference type="NCBI Taxonomy" id="3342716"/>
    <lineage>
        <taxon>Bacteria</taxon>
        <taxon>Bacillati</taxon>
        <taxon>Actinomycetota</taxon>
        <taxon>Actinomycetes</taxon>
        <taxon>Kitasatosporales</taxon>
        <taxon>Streptomycetaceae</taxon>
        <taxon>Streptacidiphilus</taxon>
    </lineage>
</organism>
<name>A0ABV6UJU8_9ACTN</name>
<dbReference type="EMBL" id="JBHEZZ010000004">
    <property type="protein sequence ID" value="MFC1401691.1"/>
    <property type="molecule type" value="Genomic_DNA"/>
</dbReference>
<gene>
    <name evidence="2" type="ORF">ACEZDJ_10360</name>
</gene>
<proteinExistence type="predicted"/>
<comment type="caution">
    <text evidence="2">The sequence shown here is derived from an EMBL/GenBank/DDBJ whole genome shotgun (WGS) entry which is preliminary data.</text>
</comment>
<dbReference type="RefSeq" id="WP_051726275.1">
    <property type="nucleotide sequence ID" value="NZ_JBHEZZ010000004.1"/>
</dbReference>
<sequence length="100" mass="10506">MENPDPIVIVLPPETGPDGTGRRVQLGHNVVALAESLADVEKLLDMAGLTEWFELDPTIVEWRLGGPDDWPAAQPGPSAPGGSWPDGGPISWPSDGADQA</sequence>
<accession>A0ABV6UJU8</accession>
<keyword evidence="3" id="KW-1185">Reference proteome</keyword>
<evidence type="ECO:0000256" key="1">
    <source>
        <dbReference type="SAM" id="MobiDB-lite"/>
    </source>
</evidence>
<dbReference type="Proteomes" id="UP001592528">
    <property type="component" value="Unassembled WGS sequence"/>
</dbReference>